<dbReference type="InterPro" id="IPR036235">
    <property type="entry name" value="Ribosomal_bL12_oligo_N_sf"/>
</dbReference>
<dbReference type="VEuPathDB" id="PiroplasmaDB:BMR1_01G02350"/>
<dbReference type="AlphaFoldDB" id="I7IFL9"/>
<proteinExistence type="inferred from homology"/>
<dbReference type="GO" id="GO:0005840">
    <property type="term" value="C:ribosome"/>
    <property type="evidence" value="ECO:0007669"/>
    <property type="project" value="UniProtKB-KW"/>
</dbReference>
<dbReference type="GO" id="GO:0005737">
    <property type="term" value="C:cytoplasm"/>
    <property type="evidence" value="ECO:0007669"/>
    <property type="project" value="UniProtKB-ARBA"/>
</dbReference>
<keyword evidence="5" id="KW-0812">Transmembrane</keyword>
<dbReference type="EMBL" id="FO082871">
    <property type="protein sequence ID" value="CCF72931.1"/>
    <property type="molecule type" value="Genomic_DNA"/>
</dbReference>
<dbReference type="Gene3D" id="3.30.1390.10">
    <property type="match status" value="1"/>
</dbReference>
<keyword evidence="3" id="KW-0687">Ribonucleoprotein</keyword>
<dbReference type="OrthoDB" id="361944at2759"/>
<feature type="region of interest" description="Disordered" evidence="4">
    <location>
        <begin position="105"/>
        <end position="131"/>
    </location>
</feature>
<evidence type="ECO:0000259" key="6">
    <source>
        <dbReference type="Pfam" id="PF00542"/>
    </source>
</evidence>
<dbReference type="PANTHER" id="PTHR45987:SF4">
    <property type="entry name" value="LARGE RIBOSOMAL SUBUNIT PROTEIN BL12M"/>
    <property type="match status" value="1"/>
</dbReference>
<dbReference type="InterPro" id="IPR008932">
    <property type="entry name" value="Ribosomal_bL12_oligo"/>
</dbReference>
<gene>
    <name evidence="8" type="ORF">BMR1_01G02350</name>
</gene>
<dbReference type="KEGG" id="bmic:BMR1_01G02350"/>
<dbReference type="SUPFAM" id="SSF54736">
    <property type="entry name" value="ClpS-like"/>
    <property type="match status" value="1"/>
</dbReference>
<sequence length="203" mass="22870">MVTCKQFLLDFFFSFIAFVAFLYPYLKCTSSAYVLHRNPRLSPTYIITTAKFTVAADSDKIGLIIDTLKTLNLLEASELVKQIEDTFGVDSTTYLTSATPLDAVNHSKTQADEDENAQEEEDNGMMNEGPPQTEFKITLVKILDDKRMQMLRIIKEINPLMNLKEAKETMDNLPFVLGEKLKKEAMEALKLKVEEAGGTVEIS</sequence>
<organism evidence="8 9">
    <name type="scientific">Babesia microti (strain RI)</name>
    <dbReference type="NCBI Taxonomy" id="1133968"/>
    <lineage>
        <taxon>Eukaryota</taxon>
        <taxon>Sar</taxon>
        <taxon>Alveolata</taxon>
        <taxon>Apicomplexa</taxon>
        <taxon>Aconoidasida</taxon>
        <taxon>Piroplasmida</taxon>
        <taxon>Babesiidae</taxon>
        <taxon>Babesia</taxon>
    </lineage>
</organism>
<reference evidence="8 9" key="1">
    <citation type="journal article" date="2012" name="Nucleic Acids Res.">
        <title>Sequencing of the smallest Apicomplexan genome from the human pathogen Babesia microti.</title>
        <authorList>
            <person name="Cornillot E."/>
            <person name="Hadj-Kaddour K."/>
            <person name="Dassouli A."/>
            <person name="Noel B."/>
            <person name="Ranwez V."/>
            <person name="Vacherie B."/>
            <person name="Augagneur Y."/>
            <person name="Bres V."/>
            <person name="Duclos A."/>
            <person name="Randazzo S."/>
            <person name="Carcy B."/>
            <person name="Debierre-Grockiego F."/>
            <person name="Delbecq S."/>
            <person name="Moubri-Menage K."/>
            <person name="Shams-Eldin H."/>
            <person name="Usmani-Brown S."/>
            <person name="Bringaud F."/>
            <person name="Wincker P."/>
            <person name="Vivares C.P."/>
            <person name="Schwarz R.T."/>
            <person name="Schetters T.P."/>
            <person name="Krause P.J."/>
            <person name="Gorenflot A."/>
            <person name="Berry V."/>
            <person name="Barbe V."/>
            <person name="Ben Mamoun C."/>
        </authorList>
    </citation>
    <scope>NUCLEOTIDE SEQUENCE [LARGE SCALE GENOMIC DNA]</scope>
    <source>
        <strain evidence="8 9">RI</strain>
    </source>
</reference>
<dbReference type="Gene3D" id="1.20.5.710">
    <property type="entry name" value="Single helix bin"/>
    <property type="match status" value="1"/>
</dbReference>
<evidence type="ECO:0000259" key="7">
    <source>
        <dbReference type="Pfam" id="PF16320"/>
    </source>
</evidence>
<reference evidence="8 9" key="2">
    <citation type="journal article" date="2013" name="PLoS ONE">
        <title>Whole genome mapping and re-organization of the nuclear and mitochondrial genomes of Babesia microti isolates.</title>
        <authorList>
            <person name="Cornillot E."/>
            <person name="Dassouli A."/>
            <person name="Garg A."/>
            <person name="Pachikara N."/>
            <person name="Randazzo S."/>
            <person name="Depoix D."/>
            <person name="Carcy B."/>
            <person name="Delbecq S."/>
            <person name="Frutos R."/>
            <person name="Silva J.C."/>
            <person name="Sutton R."/>
            <person name="Krause P.J."/>
            <person name="Mamoun C.B."/>
        </authorList>
    </citation>
    <scope>NUCLEOTIDE SEQUENCE [LARGE SCALE GENOMIC DNA]</scope>
    <source>
        <strain evidence="8 9">RI</strain>
    </source>
</reference>
<dbReference type="GO" id="GO:0003735">
    <property type="term" value="F:structural constituent of ribosome"/>
    <property type="evidence" value="ECO:0007669"/>
    <property type="project" value="InterPro"/>
</dbReference>
<evidence type="ECO:0000313" key="9">
    <source>
        <dbReference type="Proteomes" id="UP000002899"/>
    </source>
</evidence>
<accession>I7IFL9</accession>
<dbReference type="HAMAP" id="MF_00368">
    <property type="entry name" value="Ribosomal_bL12"/>
    <property type="match status" value="1"/>
</dbReference>
<dbReference type="SUPFAM" id="SSF48300">
    <property type="entry name" value="Ribosomal protein L7/12, oligomerisation (N-terminal) domain"/>
    <property type="match status" value="1"/>
</dbReference>
<keyword evidence="2 8" id="KW-0689">Ribosomal protein</keyword>
<name>I7IFL9_BABMR</name>
<feature type="domain" description="Large ribosomal subunit protein bL12 oligomerization" evidence="7">
    <location>
        <begin position="64"/>
        <end position="90"/>
    </location>
</feature>
<evidence type="ECO:0000256" key="1">
    <source>
        <dbReference type="ARBA" id="ARBA00007197"/>
    </source>
</evidence>
<dbReference type="OMA" id="IHRATFV"/>
<comment type="similarity">
    <text evidence="1">Belongs to the bacterial ribosomal protein bL12 family.</text>
</comment>
<reference evidence="8 9" key="3">
    <citation type="journal article" date="2016" name="Sci. Rep.">
        <title>Genome-wide diversity and gene expression profiling of Babesia microti isolates identify polymorphic genes that mediate host-pathogen interactions.</title>
        <authorList>
            <person name="Silva J.C."/>
            <person name="Cornillot E."/>
            <person name="McCracken C."/>
            <person name="Usmani-Brown S."/>
            <person name="Dwivedi A."/>
            <person name="Ifeonu O.O."/>
            <person name="Crabtree J."/>
            <person name="Gotia H.T."/>
            <person name="Virji A.Z."/>
            <person name="Reynes C."/>
            <person name="Colinge J."/>
            <person name="Kumar V."/>
            <person name="Lawres L."/>
            <person name="Pazzi J.E."/>
            <person name="Pablo J.V."/>
            <person name="Hung C."/>
            <person name="Brancato J."/>
            <person name="Kumari P."/>
            <person name="Orvis J."/>
            <person name="Tretina K."/>
            <person name="Chibucos M."/>
            <person name="Ott S."/>
            <person name="Sadzewicz L."/>
            <person name="Sengamalay N."/>
            <person name="Shetty A.C."/>
            <person name="Su Q."/>
            <person name="Tallon L."/>
            <person name="Fraser C.M."/>
            <person name="Frutos R."/>
            <person name="Molina D.M."/>
            <person name="Krause P.J."/>
            <person name="Ben Mamoun C."/>
        </authorList>
    </citation>
    <scope>NUCLEOTIDE SEQUENCE [LARGE SCALE GENOMIC DNA]</scope>
    <source>
        <strain evidence="8 9">RI</strain>
    </source>
</reference>
<evidence type="ECO:0000256" key="5">
    <source>
        <dbReference type="SAM" id="Phobius"/>
    </source>
</evidence>
<dbReference type="GeneID" id="24423547"/>
<dbReference type="GO" id="GO:0006412">
    <property type="term" value="P:translation"/>
    <property type="evidence" value="ECO:0007669"/>
    <property type="project" value="InterPro"/>
</dbReference>
<evidence type="ECO:0000256" key="2">
    <source>
        <dbReference type="ARBA" id="ARBA00022980"/>
    </source>
</evidence>
<dbReference type="Pfam" id="PF16320">
    <property type="entry name" value="Ribosomal_L12_N"/>
    <property type="match status" value="1"/>
</dbReference>
<dbReference type="GO" id="GO:1990904">
    <property type="term" value="C:ribonucleoprotein complex"/>
    <property type="evidence" value="ECO:0007669"/>
    <property type="project" value="UniProtKB-KW"/>
</dbReference>
<dbReference type="InterPro" id="IPR000206">
    <property type="entry name" value="Ribosomal_bL12"/>
</dbReference>
<feature type="compositionally biased region" description="Acidic residues" evidence="4">
    <location>
        <begin position="112"/>
        <end position="123"/>
    </location>
</feature>
<evidence type="ECO:0000256" key="3">
    <source>
        <dbReference type="ARBA" id="ARBA00023274"/>
    </source>
</evidence>
<evidence type="ECO:0000256" key="4">
    <source>
        <dbReference type="SAM" id="MobiDB-lite"/>
    </source>
</evidence>
<dbReference type="InterPro" id="IPR013823">
    <property type="entry name" value="Ribosomal_bL12_C"/>
</dbReference>
<dbReference type="PANTHER" id="PTHR45987">
    <property type="entry name" value="39S RIBOSOMAL PROTEIN L12"/>
    <property type="match status" value="1"/>
</dbReference>
<dbReference type="RefSeq" id="XP_012647540.1">
    <property type="nucleotide sequence ID" value="XM_012792086.1"/>
</dbReference>
<dbReference type="Pfam" id="PF00542">
    <property type="entry name" value="Ribosomal_L12"/>
    <property type="match status" value="1"/>
</dbReference>
<evidence type="ECO:0000313" key="8">
    <source>
        <dbReference type="EMBL" id="CCF72931.1"/>
    </source>
</evidence>
<feature type="transmembrane region" description="Helical" evidence="5">
    <location>
        <begin position="7"/>
        <end position="26"/>
    </location>
</feature>
<keyword evidence="5" id="KW-0472">Membrane</keyword>
<dbReference type="Proteomes" id="UP000002899">
    <property type="component" value="Chromosome I"/>
</dbReference>
<feature type="domain" description="Large ribosomal subunit protein bL12 C-terminal" evidence="6">
    <location>
        <begin position="135"/>
        <end position="202"/>
    </location>
</feature>
<keyword evidence="5" id="KW-1133">Transmembrane helix</keyword>
<keyword evidence="9" id="KW-1185">Reference proteome</keyword>
<dbReference type="InterPro" id="IPR014719">
    <property type="entry name" value="Ribosomal_bL12_C/ClpS-like"/>
</dbReference>
<dbReference type="GO" id="GO:0003729">
    <property type="term" value="F:mRNA binding"/>
    <property type="evidence" value="ECO:0007669"/>
    <property type="project" value="TreeGrafter"/>
</dbReference>
<protein>
    <submittedName>
        <fullName evidence="8">50S ribosomal protein L12, apicoplast, putative</fullName>
    </submittedName>
</protein>